<dbReference type="STRING" id="234267.Acid_7146"/>
<proteinExistence type="predicted"/>
<organism evidence="1">
    <name type="scientific">Solibacter usitatus (strain Ellin6076)</name>
    <dbReference type="NCBI Taxonomy" id="234267"/>
    <lineage>
        <taxon>Bacteria</taxon>
        <taxon>Pseudomonadati</taxon>
        <taxon>Acidobacteriota</taxon>
        <taxon>Terriglobia</taxon>
        <taxon>Bryobacterales</taxon>
        <taxon>Solibacteraceae</taxon>
        <taxon>Candidatus Solibacter</taxon>
    </lineage>
</organism>
<reference evidence="1" key="1">
    <citation type="submission" date="2006-10" db="EMBL/GenBank/DDBJ databases">
        <title>Complete sequence of Solibacter usitatus Ellin6076.</title>
        <authorList>
            <consortium name="US DOE Joint Genome Institute"/>
            <person name="Copeland A."/>
            <person name="Lucas S."/>
            <person name="Lapidus A."/>
            <person name="Barry K."/>
            <person name="Detter J.C."/>
            <person name="Glavina del Rio T."/>
            <person name="Hammon N."/>
            <person name="Israni S."/>
            <person name="Dalin E."/>
            <person name="Tice H."/>
            <person name="Pitluck S."/>
            <person name="Thompson L.S."/>
            <person name="Brettin T."/>
            <person name="Bruce D."/>
            <person name="Han C."/>
            <person name="Tapia R."/>
            <person name="Gilna P."/>
            <person name="Schmutz J."/>
            <person name="Larimer F."/>
            <person name="Land M."/>
            <person name="Hauser L."/>
            <person name="Kyrpides N."/>
            <person name="Mikhailova N."/>
            <person name="Janssen P.H."/>
            <person name="Kuske C.R."/>
            <person name="Richardson P."/>
        </authorList>
    </citation>
    <scope>NUCLEOTIDE SEQUENCE</scope>
    <source>
        <strain evidence="1">Ellin6076</strain>
    </source>
</reference>
<evidence type="ECO:0000313" key="1">
    <source>
        <dbReference type="EMBL" id="ABJ88057.1"/>
    </source>
</evidence>
<dbReference type="InParanoid" id="Q01QL3"/>
<dbReference type="EMBL" id="CP000473">
    <property type="protein sequence ID" value="ABJ88057.1"/>
    <property type="molecule type" value="Genomic_DNA"/>
</dbReference>
<gene>
    <name evidence="1" type="ordered locus">Acid_7146</name>
</gene>
<dbReference type="AlphaFoldDB" id="Q01QL3"/>
<dbReference type="HOGENOM" id="CLU_432579_0_0_0"/>
<name>Q01QL3_SOLUE</name>
<dbReference type="KEGG" id="sus:Acid_7146"/>
<sequence length="615" mass="70104">MPGEIDPPLPEPLPDLGSLTRGRFTYFPVVPGRLEFAVEVRQAILRDRPDVVAVELPATLQAAWTRAVERLPQISVIVYPDESPQGDRAVYVPIEPADPFTEAIRTGVEIGATIVFADPDAGHRPHLKDAYPDTYAIRHIGMARYVEAYRVWPQARSEELGRHAAGIAWKLQGADPGARVLVVISLNLLDPVLDAMEEPQAEPMARRRREGIELLNPHPESLAEILVEYPALQWRYENFRPVLTDANLIDRRHAQLAVLRAAEKEYEAHTGERIAHWQRRLLARYTRNLALAANDLAAGIFDLAVAARSIADDNYAWDVWEAAGAYPPQRTESDLPTARISGEEVWIDTRHIRLRRRLPNTKQKLRPYGLKPRKKEKVPGEWASQLNGAGICSYPPEDLVIEDYGRYLKKKGKSILSEERVRVEPFTTSILDGIDLRETIRKWYEGRIYVRQFSKVQGEVGSIVVIFDEDRDNRYTYMTTWLGENQNESDMAFYSTFPFDNMVGPGMGRAEYGGFLMSLPARRMYDVWQDPDYEFAESKSERLLMAALDYSIQRHVVYVAAKPPRTIFKTMAARLGRTIIYIPIGQLSPVSLKRIRVVHVLDGHDKRDIAKDYIW</sequence>
<protein>
    <submittedName>
        <fullName evidence="1">Uncharacterized protein</fullName>
    </submittedName>
</protein>
<accession>Q01QL3</accession>
<dbReference type="eggNOG" id="COG1916">
    <property type="taxonomic scope" value="Bacteria"/>
</dbReference>